<accession>A0A1X4JM44</accession>
<dbReference type="SUPFAM" id="SSF161219">
    <property type="entry name" value="CHY zinc finger-like"/>
    <property type="match status" value="1"/>
</dbReference>
<name>A0A1X4JM44_9LACO</name>
<sequence length="104" mass="11795">MEKTTIWGNILDTAGRCVHWHSDRDVIANRCATCGKFYACYECHQAYESHPFGRYAAQTQQKIVLCGVCGLQMTYAHYEAIDQCESCGALFNPGCSLHRHLYVQ</sequence>
<comment type="caution">
    <text evidence="1">The sequence shown here is derived from an EMBL/GenBank/DDBJ whole genome shotgun (WGS) entry which is preliminary data.</text>
</comment>
<dbReference type="Pfam" id="PF05495">
    <property type="entry name" value="zf-CHY"/>
    <property type="match status" value="1"/>
</dbReference>
<dbReference type="PIRSF" id="PIRSF017292">
    <property type="entry name" value="UCP017292_Znf_CHY"/>
    <property type="match status" value="1"/>
</dbReference>
<dbReference type="EMBL" id="NDXJ01000005">
    <property type="protein sequence ID" value="OSP89801.1"/>
    <property type="molecule type" value="Genomic_DNA"/>
</dbReference>
<dbReference type="GO" id="GO:0008270">
    <property type="term" value="F:zinc ion binding"/>
    <property type="evidence" value="ECO:0007669"/>
    <property type="project" value="InterPro"/>
</dbReference>
<dbReference type="PROSITE" id="PS51266">
    <property type="entry name" value="ZF_CHY"/>
    <property type="match status" value="1"/>
</dbReference>
<dbReference type="OrthoDB" id="882119at2"/>
<protein>
    <submittedName>
        <fullName evidence="1">Uncharacterized protein</fullName>
    </submittedName>
</protein>
<proteinExistence type="predicted"/>
<reference evidence="1 2" key="1">
    <citation type="submission" date="2017-04" db="EMBL/GenBank/DDBJ databases">
        <title>The genome sequence of Weissella cibaria isolated from wild Drosophila.</title>
        <authorList>
            <person name="Ricks N.J."/>
            <person name="Carroll C."/>
            <person name="Walters A."/>
            <person name="Newell P.D."/>
            <person name="Chaston J.M."/>
        </authorList>
    </citation>
    <scope>NUCLEOTIDE SEQUENCE [LARGE SCALE GENOMIC DNA]</scope>
    <source>
        <strain evidence="1 2">DmW_103</strain>
    </source>
</reference>
<dbReference type="InterPro" id="IPR037274">
    <property type="entry name" value="Znf_CHY_sf"/>
</dbReference>
<evidence type="ECO:0000313" key="1">
    <source>
        <dbReference type="EMBL" id="OSP89801.1"/>
    </source>
</evidence>
<evidence type="ECO:0000313" key="2">
    <source>
        <dbReference type="Proteomes" id="UP000193588"/>
    </source>
</evidence>
<dbReference type="AlphaFoldDB" id="A0A1X4JM44"/>
<dbReference type="InterPro" id="IPR008913">
    <property type="entry name" value="Znf_CHY"/>
</dbReference>
<organism evidence="1 2">
    <name type="scientific">Weissella cibaria</name>
    <dbReference type="NCBI Taxonomy" id="137591"/>
    <lineage>
        <taxon>Bacteria</taxon>
        <taxon>Bacillati</taxon>
        <taxon>Bacillota</taxon>
        <taxon>Bacilli</taxon>
        <taxon>Lactobacillales</taxon>
        <taxon>Lactobacillaceae</taxon>
        <taxon>Weissella</taxon>
    </lineage>
</organism>
<gene>
    <name evidence="1" type="ORF">B9D04_04600</name>
</gene>
<dbReference type="InterPro" id="IPR016694">
    <property type="entry name" value="UCP017292"/>
</dbReference>
<dbReference type="RefSeq" id="WP_085638294.1">
    <property type="nucleotide sequence ID" value="NZ_CABJFA010000001.1"/>
</dbReference>
<dbReference type="Proteomes" id="UP000193588">
    <property type="component" value="Unassembled WGS sequence"/>
</dbReference>